<evidence type="ECO:0000256" key="2">
    <source>
        <dbReference type="ARBA" id="ARBA00023125"/>
    </source>
</evidence>
<evidence type="ECO:0000313" key="6">
    <source>
        <dbReference type="Proteomes" id="UP000000271"/>
    </source>
</evidence>
<evidence type="ECO:0000256" key="1">
    <source>
        <dbReference type="ARBA" id="ARBA00023015"/>
    </source>
</evidence>
<evidence type="ECO:0000256" key="3">
    <source>
        <dbReference type="ARBA" id="ARBA00023163"/>
    </source>
</evidence>
<dbReference type="InterPro" id="IPR026282">
    <property type="entry name" value="MJ1563"/>
</dbReference>
<dbReference type="PIRSF" id="PIRSF006707">
    <property type="entry name" value="MJ1563"/>
    <property type="match status" value="1"/>
</dbReference>
<dbReference type="InterPro" id="IPR052362">
    <property type="entry name" value="HTH-GbsR_regulator"/>
</dbReference>
<dbReference type="EMBL" id="CP001791">
    <property type="protein sequence ID" value="ADH97717.1"/>
    <property type="molecule type" value="Genomic_DNA"/>
</dbReference>
<organism evidence="5 6">
    <name type="scientific">Bacillus selenitireducens (strain ATCC 700615 / DSM 15326 / MLS10)</name>
    <dbReference type="NCBI Taxonomy" id="439292"/>
    <lineage>
        <taxon>Bacteria</taxon>
        <taxon>Bacillati</taxon>
        <taxon>Bacillota</taxon>
        <taxon>Bacilli</taxon>
        <taxon>Bacillales</taxon>
        <taxon>Bacillaceae</taxon>
        <taxon>Salisediminibacterium</taxon>
    </lineage>
</organism>
<sequence>MTDSYEEQRKKIEKAKDKVIGSISETMDLYGVTPAAGNLYATMYFKDQMTLDEMREELQMSKPSMSTSVRKLQEIDMVKKTFTRGSRKHTYIAEKDFFRFFKTFYSEMWEREAKVNLESVESAQEDLVEIMKDANSTPDIVAESKQYYDQLEESKTYYNWLYDLAKAIRSGEIFDMIPRDTDR</sequence>
<dbReference type="InterPro" id="IPR036388">
    <property type="entry name" value="WH-like_DNA-bd_sf"/>
</dbReference>
<dbReference type="RefSeq" id="WP_013171146.1">
    <property type="nucleotide sequence ID" value="NC_014219.1"/>
</dbReference>
<keyword evidence="2 4" id="KW-0238">DNA-binding</keyword>
<dbReference type="InterPro" id="IPR036390">
    <property type="entry name" value="WH_DNA-bd_sf"/>
</dbReference>
<keyword evidence="1 4" id="KW-0805">Transcription regulation</keyword>
<protein>
    <recommendedName>
        <fullName evidence="4">HTH-type transcriptional regulator</fullName>
    </recommendedName>
</protein>
<proteinExistence type="inferred from homology"/>
<dbReference type="GO" id="GO:0003677">
    <property type="term" value="F:DNA binding"/>
    <property type="evidence" value="ECO:0007669"/>
    <property type="project" value="UniProtKB-UniRule"/>
</dbReference>
<evidence type="ECO:0000256" key="4">
    <source>
        <dbReference type="PIRNR" id="PIRNR006707"/>
    </source>
</evidence>
<dbReference type="STRING" id="439292.Bsel_0169"/>
<dbReference type="SUPFAM" id="SSF46785">
    <property type="entry name" value="Winged helix' DNA-binding domain"/>
    <property type="match status" value="1"/>
</dbReference>
<evidence type="ECO:0000313" key="5">
    <source>
        <dbReference type="EMBL" id="ADH97717.1"/>
    </source>
</evidence>
<dbReference type="OrthoDB" id="9800374at2"/>
<dbReference type="PANTHER" id="PTHR38465">
    <property type="entry name" value="HTH-TYPE TRANSCRIPTIONAL REGULATOR MJ1563-RELATED"/>
    <property type="match status" value="1"/>
</dbReference>
<dbReference type="AlphaFoldDB" id="D6XVU4"/>
<dbReference type="eggNOG" id="COG1510">
    <property type="taxonomic scope" value="Bacteria"/>
</dbReference>
<keyword evidence="6" id="KW-1185">Reference proteome</keyword>
<dbReference type="KEGG" id="bse:Bsel_0169"/>
<reference evidence="5" key="1">
    <citation type="submission" date="2009-10" db="EMBL/GenBank/DDBJ databases">
        <title>Complete sequence of Bacillus selenitireducens MLS10.</title>
        <authorList>
            <consortium name="US DOE Joint Genome Institute"/>
            <person name="Lucas S."/>
            <person name="Copeland A."/>
            <person name="Lapidus A."/>
            <person name="Glavina del Rio T."/>
            <person name="Dalin E."/>
            <person name="Tice H."/>
            <person name="Bruce D."/>
            <person name="Goodwin L."/>
            <person name="Pitluck S."/>
            <person name="Sims D."/>
            <person name="Brettin T."/>
            <person name="Detter J.C."/>
            <person name="Han C."/>
            <person name="Larimer F."/>
            <person name="Land M."/>
            <person name="Hauser L."/>
            <person name="Kyrpides N."/>
            <person name="Ovchinnikova G."/>
            <person name="Stolz J."/>
        </authorList>
    </citation>
    <scope>NUCLEOTIDE SEQUENCE [LARGE SCALE GENOMIC DNA]</scope>
    <source>
        <strain evidence="5">MLS10</strain>
    </source>
</reference>
<dbReference type="Proteomes" id="UP000000271">
    <property type="component" value="Chromosome"/>
</dbReference>
<accession>D6XVU4</accession>
<comment type="similarity">
    <text evidence="4">Belongs to the GbsR family.</text>
</comment>
<dbReference type="PANTHER" id="PTHR38465:SF1">
    <property type="entry name" value="HTH-TYPE TRANSCRIPTIONAL REGULATOR MJ1563-RELATED"/>
    <property type="match status" value="1"/>
</dbReference>
<dbReference type="Gene3D" id="1.10.10.10">
    <property type="entry name" value="Winged helix-like DNA-binding domain superfamily/Winged helix DNA-binding domain"/>
    <property type="match status" value="1"/>
</dbReference>
<keyword evidence="3 4" id="KW-0804">Transcription</keyword>
<name>D6XVU4_BACIE</name>
<dbReference type="NCBIfam" id="NF047500">
    <property type="entry name" value="choline_R_CudC"/>
    <property type="match status" value="1"/>
</dbReference>
<gene>
    <name evidence="5" type="ordered locus">Bsel_0169</name>
</gene>
<dbReference type="HOGENOM" id="CLU_127505_0_0_9"/>